<keyword evidence="4 9" id="KW-1133">Transmembrane helix</keyword>
<evidence type="ECO:0000256" key="1">
    <source>
        <dbReference type="ARBA" id="ARBA00004141"/>
    </source>
</evidence>
<evidence type="ECO:0000256" key="5">
    <source>
        <dbReference type="ARBA" id="ARBA00023040"/>
    </source>
</evidence>
<dbReference type="EMBL" id="BGZK01000478">
    <property type="protein sequence ID" value="GBP46164.1"/>
    <property type="molecule type" value="Genomic_DNA"/>
</dbReference>
<keyword evidence="6 9" id="KW-0472">Membrane</keyword>
<keyword evidence="8" id="KW-0807">Transducer</keyword>
<dbReference type="PANTHER" id="PTHR24243">
    <property type="entry name" value="G-PROTEIN COUPLED RECEPTOR"/>
    <property type="match status" value="1"/>
</dbReference>
<evidence type="ECO:0000256" key="6">
    <source>
        <dbReference type="ARBA" id="ARBA00023136"/>
    </source>
</evidence>
<feature type="transmembrane region" description="Helical" evidence="9">
    <location>
        <begin position="66"/>
        <end position="87"/>
    </location>
</feature>
<dbReference type="Gene3D" id="1.20.1070.10">
    <property type="entry name" value="Rhodopsin 7-helix transmembrane proteins"/>
    <property type="match status" value="1"/>
</dbReference>
<comment type="subcellular location">
    <subcellularLocation>
        <location evidence="1">Membrane</location>
        <topology evidence="1">Multi-pass membrane protein</topology>
    </subcellularLocation>
</comment>
<accession>A0A4C1W7L1</accession>
<evidence type="ECO:0000313" key="11">
    <source>
        <dbReference type="EMBL" id="GBP46164.1"/>
    </source>
</evidence>
<dbReference type="PANTHER" id="PTHR24243:SF208">
    <property type="entry name" value="PYROKININ-1 RECEPTOR"/>
    <property type="match status" value="1"/>
</dbReference>
<dbReference type="STRING" id="151549.A0A4C1W7L1"/>
<organism evidence="11 12">
    <name type="scientific">Eumeta variegata</name>
    <name type="common">Bagworm moth</name>
    <name type="synonym">Eumeta japonica</name>
    <dbReference type="NCBI Taxonomy" id="151549"/>
    <lineage>
        <taxon>Eukaryota</taxon>
        <taxon>Metazoa</taxon>
        <taxon>Ecdysozoa</taxon>
        <taxon>Arthropoda</taxon>
        <taxon>Hexapoda</taxon>
        <taxon>Insecta</taxon>
        <taxon>Pterygota</taxon>
        <taxon>Neoptera</taxon>
        <taxon>Endopterygota</taxon>
        <taxon>Lepidoptera</taxon>
        <taxon>Glossata</taxon>
        <taxon>Ditrysia</taxon>
        <taxon>Tineoidea</taxon>
        <taxon>Psychidae</taxon>
        <taxon>Oiketicinae</taxon>
        <taxon>Eumeta</taxon>
    </lineage>
</organism>
<evidence type="ECO:0000256" key="3">
    <source>
        <dbReference type="ARBA" id="ARBA00022692"/>
    </source>
</evidence>
<name>A0A4C1W7L1_EUMVA</name>
<dbReference type="Pfam" id="PF00001">
    <property type="entry name" value="7tm_1"/>
    <property type="match status" value="1"/>
</dbReference>
<dbReference type="GO" id="GO:0004930">
    <property type="term" value="F:G protein-coupled receptor activity"/>
    <property type="evidence" value="ECO:0007669"/>
    <property type="project" value="UniProtKB-KW"/>
</dbReference>
<feature type="transmembrane region" description="Helical" evidence="9">
    <location>
        <begin position="131"/>
        <end position="154"/>
    </location>
</feature>
<feature type="transmembrane region" description="Helical" evidence="9">
    <location>
        <begin position="29"/>
        <end position="54"/>
    </location>
</feature>
<evidence type="ECO:0000256" key="7">
    <source>
        <dbReference type="ARBA" id="ARBA00023170"/>
    </source>
</evidence>
<comment type="similarity">
    <text evidence="2">Belongs to the G-protein coupled receptor 1 family.</text>
</comment>
<dbReference type="InterPro" id="IPR017452">
    <property type="entry name" value="GPCR_Rhodpsn_7TM"/>
</dbReference>
<keyword evidence="12" id="KW-1185">Reference proteome</keyword>
<keyword evidence="5" id="KW-0297">G-protein coupled receptor</keyword>
<dbReference type="InterPro" id="IPR000276">
    <property type="entry name" value="GPCR_Rhodpsn"/>
</dbReference>
<dbReference type="AlphaFoldDB" id="A0A4C1W7L1"/>
<evidence type="ECO:0000256" key="4">
    <source>
        <dbReference type="ARBA" id="ARBA00022989"/>
    </source>
</evidence>
<proteinExistence type="inferred from homology"/>
<dbReference type="GO" id="GO:0016020">
    <property type="term" value="C:membrane"/>
    <property type="evidence" value="ECO:0007669"/>
    <property type="project" value="UniProtKB-SubCell"/>
</dbReference>
<reference evidence="11 12" key="1">
    <citation type="journal article" date="2019" name="Commun. Biol.">
        <title>The bagworm genome reveals a unique fibroin gene that provides high tensile strength.</title>
        <authorList>
            <person name="Kono N."/>
            <person name="Nakamura H."/>
            <person name="Ohtoshi R."/>
            <person name="Tomita M."/>
            <person name="Numata K."/>
            <person name="Arakawa K."/>
        </authorList>
    </citation>
    <scope>NUCLEOTIDE SEQUENCE [LARGE SCALE GENOMIC DNA]</scope>
</reference>
<protein>
    <submittedName>
        <fullName evidence="11">Orexin receptor type 1</fullName>
    </submittedName>
</protein>
<evidence type="ECO:0000256" key="9">
    <source>
        <dbReference type="SAM" id="Phobius"/>
    </source>
</evidence>
<evidence type="ECO:0000313" key="12">
    <source>
        <dbReference type="Proteomes" id="UP000299102"/>
    </source>
</evidence>
<keyword evidence="7 11" id="KW-0675">Receptor</keyword>
<evidence type="ECO:0000256" key="8">
    <source>
        <dbReference type="ARBA" id="ARBA00023224"/>
    </source>
</evidence>
<dbReference type="Proteomes" id="UP000299102">
    <property type="component" value="Unassembled WGS sequence"/>
</dbReference>
<feature type="domain" description="G-protein coupled receptors family 1 profile" evidence="10">
    <location>
        <begin position="45"/>
        <end position="104"/>
    </location>
</feature>
<comment type="caution">
    <text evidence="11">The sequence shown here is derived from an EMBL/GenBank/DDBJ whole genome shotgun (WGS) entry which is preliminary data.</text>
</comment>
<evidence type="ECO:0000256" key="2">
    <source>
        <dbReference type="ARBA" id="ARBA00010663"/>
    </source>
</evidence>
<evidence type="ECO:0000259" key="10">
    <source>
        <dbReference type="PROSITE" id="PS50262"/>
    </source>
</evidence>
<keyword evidence="3 9" id="KW-0812">Transmembrane</keyword>
<gene>
    <name evidence="11" type="primary">Hcrtr1</name>
    <name evidence="11" type="ORF">EVAR_24571_1</name>
</gene>
<dbReference type="PROSITE" id="PS50262">
    <property type="entry name" value="G_PROTEIN_RECEP_F1_2"/>
    <property type="match status" value="1"/>
</dbReference>
<dbReference type="PRINTS" id="PR00237">
    <property type="entry name" value="GPCRRHODOPSN"/>
</dbReference>
<dbReference type="SUPFAM" id="SSF81321">
    <property type="entry name" value="Family A G protein-coupled receptor-like"/>
    <property type="match status" value="1"/>
</dbReference>
<dbReference type="CDD" id="cd00637">
    <property type="entry name" value="7tm_classA_rhodopsin-like"/>
    <property type="match status" value="1"/>
</dbReference>
<dbReference type="OrthoDB" id="5950040at2759"/>
<sequence length="187" mass="20731">MNESLDESLEIWKNFLDETMKPKSYVLSAILWLLMVVTFIISVVGNSLTCIVIYKDRTMRNVTNLYLFNLALSDLSATLGIPVALVYQIGNWTGNAMIGSVLCKAQGKPDCWSDDACRGDGSPRCTRLWCILMHATFVNSWLSMAVNPVLFSLVSSKFRSSLKVRRLDQVVASPGQASQSQDVLSPT</sequence>